<keyword evidence="2" id="KW-1185">Reference proteome</keyword>
<dbReference type="OrthoDB" id="680673at2"/>
<gene>
    <name evidence="1" type="ORF">CLV59_107189</name>
</gene>
<dbReference type="AlphaFoldDB" id="A0A327W053"/>
<organism evidence="1 2">
    <name type="scientific">Chitinophaga dinghuensis</name>
    <dbReference type="NCBI Taxonomy" id="1539050"/>
    <lineage>
        <taxon>Bacteria</taxon>
        <taxon>Pseudomonadati</taxon>
        <taxon>Bacteroidota</taxon>
        <taxon>Chitinophagia</taxon>
        <taxon>Chitinophagales</taxon>
        <taxon>Chitinophagaceae</taxon>
        <taxon>Chitinophaga</taxon>
    </lineage>
</organism>
<dbReference type="RefSeq" id="WP_111594015.1">
    <property type="nucleotide sequence ID" value="NZ_QLMA01000007.1"/>
</dbReference>
<name>A0A327W053_9BACT</name>
<dbReference type="EMBL" id="QLMA01000007">
    <property type="protein sequence ID" value="RAJ77422.1"/>
    <property type="molecule type" value="Genomic_DNA"/>
</dbReference>
<dbReference type="NCBIfam" id="NF038153">
    <property type="entry name" value="lant_leader_L1a"/>
    <property type="match status" value="1"/>
</dbReference>
<evidence type="ECO:0000313" key="2">
    <source>
        <dbReference type="Proteomes" id="UP000249819"/>
    </source>
</evidence>
<evidence type="ECO:0000313" key="1">
    <source>
        <dbReference type="EMBL" id="RAJ77422.1"/>
    </source>
</evidence>
<reference evidence="1 2" key="1">
    <citation type="submission" date="2018-06" db="EMBL/GenBank/DDBJ databases">
        <title>Genomic Encyclopedia of Archaeal and Bacterial Type Strains, Phase II (KMG-II): from individual species to whole genera.</title>
        <authorList>
            <person name="Goeker M."/>
        </authorList>
    </citation>
    <scope>NUCLEOTIDE SEQUENCE [LARGE SCALE GENOMIC DNA]</scope>
    <source>
        <strain evidence="1 2">DSM 29821</strain>
    </source>
</reference>
<accession>A0A327W053</accession>
<comment type="caution">
    <text evidence="1">The sequence shown here is derived from an EMBL/GenBank/DDBJ whole genome shotgun (WGS) entry which is preliminary data.</text>
</comment>
<protein>
    <submittedName>
        <fullName evidence="1">Uncharacterized protein</fullName>
    </submittedName>
</protein>
<sequence>MKKKTVNLSKKLLLKKEAVVVLNPLQQGKLAGGMPVTTWSVCCVETFEVTCPGNTNTKC</sequence>
<dbReference type="Proteomes" id="UP000249819">
    <property type="component" value="Unassembled WGS sequence"/>
</dbReference>
<proteinExistence type="predicted"/>
<dbReference type="InterPro" id="IPR058238">
    <property type="entry name" value="Lant_leader_dom"/>
</dbReference>